<gene>
    <name evidence="7" type="ORF">C2E25_13020</name>
</gene>
<dbReference type="InterPro" id="IPR006690">
    <property type="entry name" value="OMPA-like_CS"/>
</dbReference>
<feature type="domain" description="OmpA-like" evidence="6">
    <location>
        <begin position="99"/>
        <end position="216"/>
    </location>
</feature>
<dbReference type="PRINTS" id="PR01021">
    <property type="entry name" value="OMPADOMAIN"/>
</dbReference>
<dbReference type="GO" id="GO:0009279">
    <property type="term" value="C:cell outer membrane"/>
    <property type="evidence" value="ECO:0007669"/>
    <property type="project" value="UniProtKB-SubCell"/>
</dbReference>
<dbReference type="RefSeq" id="WP_103116164.1">
    <property type="nucleotide sequence ID" value="NZ_PPFX01000033.1"/>
</dbReference>
<dbReference type="CDD" id="cd07185">
    <property type="entry name" value="OmpA_C-like"/>
    <property type="match status" value="1"/>
</dbReference>
<dbReference type="SUPFAM" id="SSF103088">
    <property type="entry name" value="OmpA-like"/>
    <property type="match status" value="1"/>
</dbReference>
<name>A0A2K2H7N7_9BACT</name>
<accession>A0A2K2H7N7</accession>
<sequence>MRNLMIVLMVLTFFVAGCAPPANKAEQGTRVGVGVGAVGGALLGQAIGGNTKSTLIGAGIGALVGGIAGNQIGSYMDAQEAAFRQELAAVEGANIRRNADTLALTFKSDVLFDVNSATLKAGAHDEIFRVAKVLNQYPQTTLLVAGHTDSTGSEQYNQQLSERRAQVVKNALVGNGVNPDRIRVIGFGEGKPIASNADEAGRQLNRRVVITIEPIRG</sequence>
<dbReference type="PROSITE" id="PS01068">
    <property type="entry name" value="OMPA_1"/>
    <property type="match status" value="1"/>
</dbReference>
<dbReference type="PRINTS" id="PR01023">
    <property type="entry name" value="NAFLGMOTY"/>
</dbReference>
<keyword evidence="5" id="KW-0732">Signal</keyword>
<evidence type="ECO:0000313" key="8">
    <source>
        <dbReference type="Proteomes" id="UP000236340"/>
    </source>
</evidence>
<evidence type="ECO:0000256" key="3">
    <source>
        <dbReference type="ARBA" id="ARBA00023237"/>
    </source>
</evidence>
<dbReference type="InterPro" id="IPR039567">
    <property type="entry name" value="Gly-zipper"/>
</dbReference>
<dbReference type="InterPro" id="IPR036737">
    <property type="entry name" value="OmpA-like_sf"/>
</dbReference>
<protein>
    <recommendedName>
        <fullName evidence="6">OmpA-like domain-containing protein</fullName>
    </recommendedName>
</protein>
<dbReference type="InterPro" id="IPR006665">
    <property type="entry name" value="OmpA-like"/>
</dbReference>
<dbReference type="OrthoDB" id="9805566at2"/>
<evidence type="ECO:0000256" key="2">
    <source>
        <dbReference type="ARBA" id="ARBA00023136"/>
    </source>
</evidence>
<dbReference type="EMBL" id="PPFX01000033">
    <property type="protein sequence ID" value="PNU19325.1"/>
    <property type="molecule type" value="Genomic_DNA"/>
</dbReference>
<evidence type="ECO:0000256" key="4">
    <source>
        <dbReference type="PROSITE-ProRule" id="PRU00473"/>
    </source>
</evidence>
<dbReference type="Pfam" id="PF00691">
    <property type="entry name" value="OmpA"/>
    <property type="match status" value="1"/>
</dbReference>
<dbReference type="Proteomes" id="UP000236340">
    <property type="component" value="Unassembled WGS sequence"/>
</dbReference>
<organism evidence="7 8">
    <name type="scientific">Geothermobacter hydrogeniphilus</name>
    <dbReference type="NCBI Taxonomy" id="1969733"/>
    <lineage>
        <taxon>Bacteria</taxon>
        <taxon>Pseudomonadati</taxon>
        <taxon>Thermodesulfobacteriota</taxon>
        <taxon>Desulfuromonadia</taxon>
        <taxon>Desulfuromonadales</taxon>
        <taxon>Geothermobacteraceae</taxon>
        <taxon>Geothermobacter</taxon>
    </lineage>
</organism>
<feature type="signal peptide" evidence="5">
    <location>
        <begin position="1"/>
        <end position="24"/>
    </location>
</feature>
<dbReference type="Pfam" id="PF13488">
    <property type="entry name" value="Gly-zipper_Omp"/>
    <property type="match status" value="1"/>
</dbReference>
<reference evidence="7 8" key="1">
    <citation type="journal article" date="2018" name="Genome Announc.">
        <title>Genome Sequence of Geothermobacter sp. HR-1 Iron Reducer from the Loihi Seamount.</title>
        <authorList>
            <person name="Smith H."/>
            <person name="Abuyen K."/>
            <person name="Tremblay J."/>
            <person name="Savalia P."/>
            <person name="Perez-Rodriguez I."/>
            <person name="Emerson D."/>
            <person name="Tully B."/>
            <person name="Amend J."/>
        </authorList>
    </citation>
    <scope>NUCLEOTIDE SEQUENCE [LARGE SCALE GENOMIC DNA]</scope>
    <source>
        <strain evidence="7 8">HR-1</strain>
    </source>
</reference>
<dbReference type="PROSITE" id="PS51123">
    <property type="entry name" value="OMPA_2"/>
    <property type="match status" value="1"/>
</dbReference>
<dbReference type="PROSITE" id="PS51257">
    <property type="entry name" value="PROKAR_LIPOPROTEIN"/>
    <property type="match status" value="1"/>
</dbReference>
<proteinExistence type="predicted"/>
<keyword evidence="3" id="KW-0998">Cell outer membrane</keyword>
<evidence type="ECO:0000256" key="5">
    <source>
        <dbReference type="SAM" id="SignalP"/>
    </source>
</evidence>
<feature type="chain" id="PRO_5014456701" description="OmpA-like domain-containing protein" evidence="5">
    <location>
        <begin position="25"/>
        <end position="217"/>
    </location>
</feature>
<dbReference type="PANTHER" id="PTHR30329">
    <property type="entry name" value="STATOR ELEMENT OF FLAGELLAR MOTOR COMPLEX"/>
    <property type="match status" value="1"/>
</dbReference>
<dbReference type="AlphaFoldDB" id="A0A2K2H7N7"/>
<comment type="caution">
    <text evidence="7">The sequence shown here is derived from an EMBL/GenBank/DDBJ whole genome shotgun (WGS) entry which is preliminary data.</text>
</comment>
<evidence type="ECO:0000259" key="6">
    <source>
        <dbReference type="PROSITE" id="PS51123"/>
    </source>
</evidence>
<dbReference type="InterPro" id="IPR006664">
    <property type="entry name" value="OMP_bac"/>
</dbReference>
<dbReference type="Gene3D" id="3.30.1330.60">
    <property type="entry name" value="OmpA-like domain"/>
    <property type="match status" value="1"/>
</dbReference>
<keyword evidence="2 4" id="KW-0472">Membrane</keyword>
<dbReference type="PANTHER" id="PTHR30329:SF21">
    <property type="entry name" value="LIPOPROTEIN YIAD-RELATED"/>
    <property type="match status" value="1"/>
</dbReference>
<evidence type="ECO:0000313" key="7">
    <source>
        <dbReference type="EMBL" id="PNU19325.1"/>
    </source>
</evidence>
<dbReference type="InterPro" id="IPR050330">
    <property type="entry name" value="Bact_OuterMem_StrucFunc"/>
</dbReference>
<comment type="subcellular location">
    <subcellularLocation>
        <location evidence="1">Cell outer membrane</location>
    </subcellularLocation>
</comment>
<evidence type="ECO:0000256" key="1">
    <source>
        <dbReference type="ARBA" id="ARBA00004442"/>
    </source>
</evidence>